<dbReference type="PIRSF" id="PIRSF033096">
    <property type="entry name" value="PPPtase_5"/>
    <property type="match status" value="1"/>
</dbReference>
<dbReference type="FunFam" id="3.60.21.10:FF:000017">
    <property type="entry name" value="Serine/threonine-protein phosphatase"/>
    <property type="match status" value="1"/>
</dbReference>
<name>A0A0X3PE57_SCHSO</name>
<evidence type="ECO:0000259" key="12">
    <source>
        <dbReference type="SMART" id="SM00156"/>
    </source>
</evidence>
<protein>
    <recommendedName>
        <fullName evidence="3">protein-serine/threonine phosphatase</fullName>
        <ecNumber evidence="3">3.1.3.16</ecNumber>
    </recommendedName>
</protein>
<gene>
    <name evidence="13" type="primary">PPP5</name>
    <name evidence="13" type="ORF">TR128189</name>
</gene>
<reference evidence="13" key="1">
    <citation type="submission" date="2016-01" db="EMBL/GenBank/DDBJ databases">
        <title>Reference transcriptome for the parasite Schistocephalus solidus: insights into the molecular evolution of parasitism.</title>
        <authorList>
            <person name="Hebert F.O."/>
            <person name="Grambauer S."/>
            <person name="Barber I."/>
            <person name="Landry C.R."/>
            <person name="Aubin-Horth N."/>
        </authorList>
    </citation>
    <scope>NUCLEOTIDE SEQUENCE</scope>
</reference>
<accession>A0A0X3PE57</accession>
<dbReference type="InterPro" id="IPR013235">
    <property type="entry name" value="PPP_dom"/>
</dbReference>
<evidence type="ECO:0000256" key="10">
    <source>
        <dbReference type="PROSITE-ProRule" id="PRU00339"/>
    </source>
</evidence>
<dbReference type="InterPro" id="IPR006186">
    <property type="entry name" value="Ser/Thr-sp_prot-phosphatase"/>
</dbReference>
<dbReference type="SMART" id="SM00028">
    <property type="entry name" value="TPR"/>
    <property type="match status" value="3"/>
</dbReference>
<evidence type="ECO:0000256" key="5">
    <source>
        <dbReference type="ARBA" id="ARBA00022737"/>
    </source>
</evidence>
<dbReference type="PROSITE" id="PS50005">
    <property type="entry name" value="TPR"/>
    <property type="match status" value="2"/>
</dbReference>
<keyword evidence="7 10" id="KW-0802">TPR repeat</keyword>
<evidence type="ECO:0000256" key="11">
    <source>
        <dbReference type="SAM" id="SignalP"/>
    </source>
</evidence>
<feature type="repeat" description="TPR" evidence="10">
    <location>
        <begin position="99"/>
        <end position="132"/>
    </location>
</feature>
<dbReference type="GO" id="GO:0046872">
    <property type="term" value="F:metal ion binding"/>
    <property type="evidence" value="ECO:0007669"/>
    <property type="project" value="UniProtKB-KW"/>
</dbReference>
<feature type="signal peptide" evidence="11">
    <location>
        <begin position="1"/>
        <end position="25"/>
    </location>
</feature>
<dbReference type="EMBL" id="GEEE01017739">
    <property type="protein sequence ID" value="JAP45486.1"/>
    <property type="molecule type" value="Transcribed_RNA"/>
</dbReference>
<evidence type="ECO:0000256" key="1">
    <source>
        <dbReference type="ARBA" id="ARBA00001936"/>
    </source>
</evidence>
<dbReference type="PANTHER" id="PTHR45668:SF5">
    <property type="entry name" value="SERINE_THREONINE-PROTEIN PHOSPHATASE 5"/>
    <property type="match status" value="1"/>
</dbReference>
<keyword evidence="8" id="KW-0464">Manganese</keyword>
<feature type="domain" description="Serine/threonine specific protein phosphatases" evidence="12">
    <location>
        <begin position="211"/>
        <end position="491"/>
    </location>
</feature>
<keyword evidence="6" id="KW-0378">Hydrolase</keyword>
<evidence type="ECO:0000256" key="3">
    <source>
        <dbReference type="ARBA" id="ARBA00013081"/>
    </source>
</evidence>
<proteinExistence type="inferred from homology"/>
<dbReference type="PANTHER" id="PTHR45668">
    <property type="entry name" value="SERINE/THREONINE-PROTEIN PHOSPHATASE 5-RELATED"/>
    <property type="match status" value="1"/>
</dbReference>
<dbReference type="SUPFAM" id="SSF48452">
    <property type="entry name" value="TPR-like"/>
    <property type="match status" value="1"/>
</dbReference>
<dbReference type="Pfam" id="PF00515">
    <property type="entry name" value="TPR_1"/>
    <property type="match status" value="1"/>
</dbReference>
<feature type="active site" description="Proton donor/acceptor" evidence="9">
    <location>
        <position position="311"/>
    </location>
</feature>
<dbReference type="SUPFAM" id="SSF56300">
    <property type="entry name" value="Metallo-dependent phosphatases"/>
    <property type="match status" value="1"/>
</dbReference>
<keyword evidence="11" id="KW-0732">Signal</keyword>
<evidence type="ECO:0000256" key="7">
    <source>
        <dbReference type="ARBA" id="ARBA00022803"/>
    </source>
</evidence>
<comment type="similarity">
    <text evidence="2">Belongs to the PPP phosphatase family. PP-5 (PP-T) subfamily.</text>
</comment>
<sequence length="509" mass="57780">MTFRAVGGRKCGFLALLIGRTVAMASDVVLQANELKSKANEYFASGDYTDAIAYYSKAIELHETAVFFANRSFAYLRTEMFGAALEDASKAISLDENYIKGYYRRASANMAMGHYDKALRDFETVVRKYPNSKDARQKYDECFKRQRLRAFAKAIASEEKPSPLENFDPSSICIEPSYAGPHLEQKDDGTYTVTQKFMVELLETFKAQKKLHRRYAVVMVKQFYDILRKLPSLVEIDVPDGAKFTVCGDVHGQFYDLVNIFELNGLPSTENPYLFNGDFVDRGSFSVECIFTLIGFKLLYPNHFFMSRGNHESVNMNQMYGFEGEVKSKYNADMADSFTEVFNWLPLCHLINSRILVMHGGLFSQEDVKLQDLKTIDRNRQPPDSGLMCELLWSDPMDGNGRAPSKRGVGCQFGPDITEDFCERNGLDMIIRSHEVKNEGYEVAHNGRCITVFSAPNYCDTMHNRGAFIVFRGSKKPGEMKPEFTSFKEVPHPQVRPMAYANSLLSLLV</sequence>
<evidence type="ECO:0000256" key="4">
    <source>
        <dbReference type="ARBA" id="ARBA00022723"/>
    </source>
</evidence>
<dbReference type="PRINTS" id="PR00114">
    <property type="entry name" value="STPHPHTASE"/>
</dbReference>
<dbReference type="CDD" id="cd07417">
    <property type="entry name" value="MPP_PP5_C"/>
    <property type="match status" value="1"/>
</dbReference>
<evidence type="ECO:0000256" key="8">
    <source>
        <dbReference type="ARBA" id="ARBA00023211"/>
    </source>
</evidence>
<dbReference type="InterPro" id="IPR004843">
    <property type="entry name" value="Calcineurin-like_PHP"/>
</dbReference>
<dbReference type="InterPro" id="IPR013105">
    <property type="entry name" value="TPR_2"/>
</dbReference>
<evidence type="ECO:0000256" key="6">
    <source>
        <dbReference type="ARBA" id="ARBA00022801"/>
    </source>
</evidence>
<keyword evidence="4" id="KW-0479">Metal-binding</keyword>
<dbReference type="SMART" id="SM00156">
    <property type="entry name" value="PP2Ac"/>
    <property type="match status" value="1"/>
</dbReference>
<dbReference type="InterPro" id="IPR051134">
    <property type="entry name" value="PPP_phosphatase"/>
</dbReference>
<comment type="cofactor">
    <cofactor evidence="1">
        <name>Mn(2+)</name>
        <dbReference type="ChEBI" id="CHEBI:29035"/>
    </cofactor>
</comment>
<dbReference type="InterPro" id="IPR029052">
    <property type="entry name" value="Metallo-depent_PP-like"/>
</dbReference>
<dbReference type="InterPro" id="IPR011990">
    <property type="entry name" value="TPR-like_helical_dom_sf"/>
</dbReference>
<dbReference type="InterPro" id="IPR041753">
    <property type="entry name" value="PP5_C"/>
</dbReference>
<evidence type="ECO:0000313" key="13">
    <source>
        <dbReference type="EMBL" id="JAP45486.1"/>
    </source>
</evidence>
<dbReference type="Gene3D" id="3.60.21.10">
    <property type="match status" value="1"/>
</dbReference>
<dbReference type="Pfam" id="PF07719">
    <property type="entry name" value="TPR_2"/>
    <property type="match status" value="1"/>
</dbReference>
<dbReference type="Gene3D" id="1.25.40.10">
    <property type="entry name" value="Tetratricopeptide repeat domain"/>
    <property type="match status" value="1"/>
</dbReference>
<dbReference type="Pfam" id="PF00149">
    <property type="entry name" value="Metallophos"/>
    <property type="match status" value="1"/>
</dbReference>
<feature type="repeat" description="TPR" evidence="10">
    <location>
        <begin position="32"/>
        <end position="65"/>
    </location>
</feature>
<keyword evidence="5" id="KW-0677">Repeat</keyword>
<dbReference type="GO" id="GO:0004722">
    <property type="term" value="F:protein serine/threonine phosphatase activity"/>
    <property type="evidence" value="ECO:0007669"/>
    <property type="project" value="UniProtKB-EC"/>
</dbReference>
<evidence type="ECO:0000256" key="9">
    <source>
        <dbReference type="PIRSR" id="PIRSR033096-1"/>
    </source>
</evidence>
<dbReference type="Pfam" id="PF08321">
    <property type="entry name" value="PPP5"/>
    <property type="match status" value="1"/>
</dbReference>
<dbReference type="InterPro" id="IPR019734">
    <property type="entry name" value="TPR_rpt"/>
</dbReference>
<evidence type="ECO:0000256" key="2">
    <source>
        <dbReference type="ARBA" id="ARBA00008786"/>
    </source>
</evidence>
<dbReference type="EC" id="3.1.3.16" evidence="3"/>
<feature type="chain" id="PRO_5007051060" description="protein-serine/threonine phosphatase" evidence="11">
    <location>
        <begin position="26"/>
        <end position="509"/>
    </location>
</feature>
<organism evidence="13">
    <name type="scientific">Schistocephalus solidus</name>
    <name type="common">Tapeworm</name>
    <dbReference type="NCBI Taxonomy" id="70667"/>
    <lineage>
        <taxon>Eukaryota</taxon>
        <taxon>Metazoa</taxon>
        <taxon>Spiralia</taxon>
        <taxon>Lophotrochozoa</taxon>
        <taxon>Platyhelminthes</taxon>
        <taxon>Cestoda</taxon>
        <taxon>Eucestoda</taxon>
        <taxon>Diphyllobothriidea</taxon>
        <taxon>Diphyllobothriidae</taxon>
        <taxon>Schistocephalus</taxon>
    </lineage>
</organism>
<dbReference type="AlphaFoldDB" id="A0A0X3PE57"/>